<keyword evidence="1" id="KW-1133">Transmembrane helix</keyword>
<reference evidence="4" key="1">
    <citation type="submission" date="2025-08" db="UniProtKB">
        <authorList>
            <consortium name="Ensembl"/>
        </authorList>
    </citation>
    <scope>IDENTIFICATION</scope>
</reference>
<dbReference type="InterPro" id="IPR013106">
    <property type="entry name" value="Ig_V-set"/>
</dbReference>
<evidence type="ECO:0000256" key="1">
    <source>
        <dbReference type="SAM" id="Phobius"/>
    </source>
</evidence>
<dbReference type="Proteomes" id="UP000694700">
    <property type="component" value="Unplaced"/>
</dbReference>
<protein>
    <recommendedName>
        <fullName evidence="3">Ig-like domain-containing protein</fullName>
    </recommendedName>
</protein>
<keyword evidence="2" id="KW-0732">Signal</keyword>
<dbReference type="InterPro" id="IPR007110">
    <property type="entry name" value="Ig-like_dom"/>
</dbReference>
<evidence type="ECO:0000256" key="2">
    <source>
        <dbReference type="SAM" id="SignalP"/>
    </source>
</evidence>
<name>A0A8C1WSU8_CYPCA</name>
<feature type="domain" description="Ig-like" evidence="3">
    <location>
        <begin position="131"/>
        <end position="214"/>
    </location>
</feature>
<dbReference type="SMART" id="SM00409">
    <property type="entry name" value="IG"/>
    <property type="match status" value="1"/>
</dbReference>
<dbReference type="SUPFAM" id="SSF48726">
    <property type="entry name" value="Immunoglobulin"/>
    <property type="match status" value="2"/>
</dbReference>
<dbReference type="InterPro" id="IPR013783">
    <property type="entry name" value="Ig-like_fold"/>
</dbReference>
<evidence type="ECO:0000313" key="5">
    <source>
        <dbReference type="Proteomes" id="UP000694700"/>
    </source>
</evidence>
<keyword evidence="1" id="KW-0472">Membrane</keyword>
<dbReference type="Pfam" id="PF07686">
    <property type="entry name" value="V-set"/>
    <property type="match status" value="1"/>
</dbReference>
<keyword evidence="1" id="KW-0812">Transmembrane</keyword>
<organism evidence="4 5">
    <name type="scientific">Cyprinus carpio</name>
    <name type="common">Common carp</name>
    <dbReference type="NCBI Taxonomy" id="7962"/>
    <lineage>
        <taxon>Eukaryota</taxon>
        <taxon>Metazoa</taxon>
        <taxon>Chordata</taxon>
        <taxon>Craniata</taxon>
        <taxon>Vertebrata</taxon>
        <taxon>Euteleostomi</taxon>
        <taxon>Actinopterygii</taxon>
        <taxon>Neopterygii</taxon>
        <taxon>Teleostei</taxon>
        <taxon>Ostariophysi</taxon>
        <taxon>Cypriniformes</taxon>
        <taxon>Cyprinidae</taxon>
        <taxon>Cyprininae</taxon>
        <taxon>Cyprinus</taxon>
    </lineage>
</organism>
<dbReference type="Pfam" id="PF13895">
    <property type="entry name" value="Ig_2"/>
    <property type="match status" value="1"/>
</dbReference>
<dbReference type="PANTHER" id="PTHR21063">
    <property type="entry name" value="LFA-3"/>
    <property type="match status" value="1"/>
</dbReference>
<dbReference type="PANTHER" id="PTHR21063:SF4">
    <property type="entry name" value="CD48 ANTIGEN-RELATED"/>
    <property type="match status" value="1"/>
</dbReference>
<evidence type="ECO:0000259" key="3">
    <source>
        <dbReference type="PROSITE" id="PS50835"/>
    </source>
</evidence>
<dbReference type="InterPro" id="IPR003599">
    <property type="entry name" value="Ig_sub"/>
</dbReference>
<accession>A0A8C1WSU8</accession>
<dbReference type="Ensembl" id="ENSCCRT00015073092.1">
    <property type="protein sequence ID" value="ENSCCRP00015070793.1"/>
    <property type="gene ID" value="ENSCCRG00015028695.1"/>
</dbReference>
<dbReference type="InterPro" id="IPR036179">
    <property type="entry name" value="Ig-like_dom_sf"/>
</dbReference>
<feature type="signal peptide" evidence="2">
    <location>
        <begin position="1"/>
        <end position="21"/>
    </location>
</feature>
<dbReference type="Gene3D" id="2.60.40.10">
    <property type="entry name" value="Immunoglobulins"/>
    <property type="match status" value="2"/>
</dbReference>
<evidence type="ECO:0000313" key="4">
    <source>
        <dbReference type="Ensembl" id="ENSCCRP00015070793.1"/>
    </source>
</evidence>
<dbReference type="PROSITE" id="PS50835">
    <property type="entry name" value="IG_LIKE"/>
    <property type="match status" value="1"/>
</dbReference>
<sequence>MFSSMWVFIVIFINVKDLVNAGWDEVKTVMEGDVLTLHTGATQLHKNSETIWFYKSDSLATRIAQMNEENVFTHYENKLADRLQLDQESGSLTIWNISSSDSGVYEVSLTNGLDISERKIRVDVYAPVSVPAIVHLSTGTLKQPRATEDFCSVFCSVKNDRDVSISWYKAGEIVNQNSNPDLSINLSLPLELHYNDPETYSCTAVNPVSNKSVRLHKKEICSREEDCLDNCGITEALVRLVLSGLVGIAAVLFLVEHLRFCSSQRRAASSV</sequence>
<feature type="transmembrane region" description="Helical" evidence="1">
    <location>
        <begin position="236"/>
        <end position="255"/>
    </location>
</feature>
<feature type="chain" id="PRO_5034244883" description="Ig-like domain-containing protein" evidence="2">
    <location>
        <begin position="22"/>
        <end position="271"/>
    </location>
</feature>
<dbReference type="AlphaFoldDB" id="A0A8C1WSU8"/>
<dbReference type="CDD" id="cd00096">
    <property type="entry name" value="Ig"/>
    <property type="match status" value="1"/>
</dbReference>
<proteinExistence type="predicted"/>